<proteinExistence type="predicted"/>
<protein>
    <submittedName>
        <fullName evidence="1">Uncharacterized protein</fullName>
    </submittedName>
</protein>
<name>W9WUD2_9EURO</name>
<organism evidence="1 2">
    <name type="scientific">Cladophialophora yegresii CBS 114405</name>
    <dbReference type="NCBI Taxonomy" id="1182544"/>
    <lineage>
        <taxon>Eukaryota</taxon>
        <taxon>Fungi</taxon>
        <taxon>Dikarya</taxon>
        <taxon>Ascomycota</taxon>
        <taxon>Pezizomycotina</taxon>
        <taxon>Eurotiomycetes</taxon>
        <taxon>Chaetothyriomycetidae</taxon>
        <taxon>Chaetothyriales</taxon>
        <taxon>Herpotrichiellaceae</taxon>
        <taxon>Cladophialophora</taxon>
    </lineage>
</organism>
<dbReference type="VEuPathDB" id="FungiDB:A1O7_02320"/>
<dbReference type="HOGENOM" id="CLU_132746_0_0_1"/>
<accession>W9WUD2</accession>
<evidence type="ECO:0000313" key="1">
    <source>
        <dbReference type="EMBL" id="EXJ61889.1"/>
    </source>
</evidence>
<comment type="caution">
    <text evidence="1">The sequence shown here is derived from an EMBL/GenBank/DDBJ whole genome shotgun (WGS) entry which is preliminary data.</text>
</comment>
<dbReference type="EMBL" id="AMGW01000002">
    <property type="protein sequence ID" value="EXJ61889.1"/>
    <property type="molecule type" value="Genomic_DNA"/>
</dbReference>
<dbReference type="RefSeq" id="XP_007754543.1">
    <property type="nucleotide sequence ID" value="XM_007756353.1"/>
</dbReference>
<reference evidence="1 2" key="1">
    <citation type="submission" date="2013-03" db="EMBL/GenBank/DDBJ databases">
        <title>The Genome Sequence of Cladophialophora yegresii CBS 114405.</title>
        <authorList>
            <consortium name="The Broad Institute Genomics Platform"/>
            <person name="Cuomo C."/>
            <person name="de Hoog S."/>
            <person name="Gorbushina A."/>
            <person name="Walker B."/>
            <person name="Young S.K."/>
            <person name="Zeng Q."/>
            <person name="Gargeya S."/>
            <person name="Fitzgerald M."/>
            <person name="Haas B."/>
            <person name="Abouelleil A."/>
            <person name="Allen A.W."/>
            <person name="Alvarado L."/>
            <person name="Arachchi H.M."/>
            <person name="Berlin A.M."/>
            <person name="Chapman S.B."/>
            <person name="Gainer-Dewar J."/>
            <person name="Goldberg J."/>
            <person name="Griggs A."/>
            <person name="Gujja S."/>
            <person name="Hansen M."/>
            <person name="Howarth C."/>
            <person name="Imamovic A."/>
            <person name="Ireland A."/>
            <person name="Larimer J."/>
            <person name="McCowan C."/>
            <person name="Murphy C."/>
            <person name="Pearson M."/>
            <person name="Poon T.W."/>
            <person name="Priest M."/>
            <person name="Roberts A."/>
            <person name="Saif S."/>
            <person name="Shea T."/>
            <person name="Sisk P."/>
            <person name="Sykes S."/>
            <person name="Wortman J."/>
            <person name="Nusbaum C."/>
            <person name="Birren B."/>
        </authorList>
    </citation>
    <scope>NUCLEOTIDE SEQUENCE [LARGE SCALE GENOMIC DNA]</scope>
    <source>
        <strain evidence="1 2">CBS 114405</strain>
    </source>
</reference>
<dbReference type="GeneID" id="19176928"/>
<dbReference type="OrthoDB" id="5316097at2759"/>
<dbReference type="AlphaFoldDB" id="W9WUD2"/>
<dbReference type="Proteomes" id="UP000019473">
    <property type="component" value="Unassembled WGS sequence"/>
</dbReference>
<sequence length="142" mass="15309">MSFHQLRRSALPVLTALIGSGAVIIGVWSFISPASAANAFGGYMVRILQAQAQSSSTYEDTQVSNNSPSSFAYVYPHGVRNFAQRCLGVVITVGALTPVVDAWVNYRIAPEGVEGDLDRNAARVHTLRTGIWLLGGLWCLLE</sequence>
<gene>
    <name evidence="1" type="ORF">A1O7_02320</name>
</gene>
<keyword evidence="2" id="KW-1185">Reference proteome</keyword>
<evidence type="ECO:0000313" key="2">
    <source>
        <dbReference type="Proteomes" id="UP000019473"/>
    </source>
</evidence>